<evidence type="ECO:0000313" key="4">
    <source>
        <dbReference type="Proteomes" id="UP000198500"/>
    </source>
</evidence>
<keyword evidence="4" id="KW-1185">Reference proteome</keyword>
<dbReference type="InterPro" id="IPR002625">
    <property type="entry name" value="Smr_dom"/>
</dbReference>
<accession>A0A1H3BK88</accession>
<dbReference type="PANTHER" id="PTHR35562:SF2">
    <property type="entry name" value="DNA ENDONUCLEASE SMRA-RELATED"/>
    <property type="match status" value="1"/>
</dbReference>
<dbReference type="Pfam" id="PF01713">
    <property type="entry name" value="Smr"/>
    <property type="match status" value="1"/>
</dbReference>
<evidence type="ECO:0000256" key="1">
    <source>
        <dbReference type="SAM" id="MobiDB-lite"/>
    </source>
</evidence>
<organism evidence="3 4">
    <name type="scientific">Aidingimonas halophila</name>
    <dbReference type="NCBI Taxonomy" id="574349"/>
    <lineage>
        <taxon>Bacteria</taxon>
        <taxon>Pseudomonadati</taxon>
        <taxon>Pseudomonadota</taxon>
        <taxon>Gammaproteobacteria</taxon>
        <taxon>Oceanospirillales</taxon>
        <taxon>Halomonadaceae</taxon>
        <taxon>Aidingimonas</taxon>
    </lineage>
</organism>
<dbReference type="InterPro" id="IPR036063">
    <property type="entry name" value="Smr_dom_sf"/>
</dbReference>
<evidence type="ECO:0000313" key="3">
    <source>
        <dbReference type="EMBL" id="SDX42380.1"/>
    </source>
</evidence>
<evidence type="ECO:0000259" key="2">
    <source>
        <dbReference type="PROSITE" id="PS50828"/>
    </source>
</evidence>
<sequence>MKQDDLDFRREMSDVQPLSRGQDKADVSMRQGGAPSPAQLARRESAEKAIEDDNFLSDDFVELVGAHDPLGFRRDGIQLGVFDRLRHGDYTPDAQLHLIRRPLRECRRELFGFLRDAHAHGLRCVLLVHGRGKYDDSPANILRSYLAKWLCQFDEVQAYASAPASRGGLGATYVMLKKSERARERNRERQQKRRG</sequence>
<proteinExistence type="predicted"/>
<keyword evidence="3" id="KW-0540">Nuclease</keyword>
<keyword evidence="3" id="KW-0378">Hydrolase</keyword>
<feature type="region of interest" description="Disordered" evidence="1">
    <location>
        <begin position="1"/>
        <end position="42"/>
    </location>
</feature>
<feature type="compositionally biased region" description="Basic and acidic residues" evidence="1">
    <location>
        <begin position="1"/>
        <end position="13"/>
    </location>
</feature>
<dbReference type="RefSeq" id="WP_092569732.1">
    <property type="nucleotide sequence ID" value="NZ_BMXH01000003.1"/>
</dbReference>
<dbReference type="NCBIfam" id="NF033154">
    <property type="entry name" value="endonuc_SmrA"/>
    <property type="match status" value="1"/>
</dbReference>
<dbReference type="SUPFAM" id="SSF160443">
    <property type="entry name" value="SMR domain-like"/>
    <property type="match status" value="1"/>
</dbReference>
<dbReference type="AlphaFoldDB" id="A0A1H3BK88"/>
<gene>
    <name evidence="3" type="ORF">SAMN05443545_105251</name>
</gene>
<reference evidence="3 4" key="1">
    <citation type="submission" date="2016-10" db="EMBL/GenBank/DDBJ databases">
        <authorList>
            <person name="de Groot N.N."/>
        </authorList>
    </citation>
    <scope>NUCLEOTIDE SEQUENCE [LARGE SCALE GENOMIC DNA]</scope>
    <source>
        <strain evidence="3 4">DSM 19219</strain>
    </source>
</reference>
<dbReference type="Proteomes" id="UP000198500">
    <property type="component" value="Unassembled WGS sequence"/>
</dbReference>
<name>A0A1H3BK88_9GAMM</name>
<dbReference type="OrthoDB" id="9808881at2"/>
<protein>
    <submittedName>
        <fullName evidence="3">DNA-nicking endonuclease, Smr domain</fullName>
    </submittedName>
</protein>
<dbReference type="PANTHER" id="PTHR35562">
    <property type="entry name" value="DNA ENDONUCLEASE SMRA-RELATED"/>
    <property type="match status" value="1"/>
</dbReference>
<dbReference type="PROSITE" id="PS50828">
    <property type="entry name" value="SMR"/>
    <property type="match status" value="1"/>
</dbReference>
<dbReference type="EMBL" id="FNNI01000005">
    <property type="protein sequence ID" value="SDX42380.1"/>
    <property type="molecule type" value="Genomic_DNA"/>
</dbReference>
<keyword evidence="3" id="KW-0255">Endonuclease</keyword>
<dbReference type="Gene3D" id="3.30.1370.110">
    <property type="match status" value="1"/>
</dbReference>
<dbReference type="InterPro" id="IPR047688">
    <property type="entry name" value="Endonuc_SmrA"/>
</dbReference>
<dbReference type="SMART" id="SM00463">
    <property type="entry name" value="SMR"/>
    <property type="match status" value="1"/>
</dbReference>
<dbReference type="STRING" id="574349.SAMN05443545_105251"/>
<feature type="domain" description="Smr" evidence="2">
    <location>
        <begin position="96"/>
        <end position="177"/>
    </location>
</feature>
<dbReference type="GO" id="GO:0004520">
    <property type="term" value="F:DNA endonuclease activity"/>
    <property type="evidence" value="ECO:0007669"/>
    <property type="project" value="TreeGrafter"/>
</dbReference>